<feature type="compositionally biased region" description="Low complexity" evidence="1">
    <location>
        <begin position="62"/>
        <end position="71"/>
    </location>
</feature>
<feature type="region of interest" description="Disordered" evidence="1">
    <location>
        <begin position="1"/>
        <end position="88"/>
    </location>
</feature>
<protein>
    <submittedName>
        <fullName evidence="2">Uncharacterized protein</fullName>
    </submittedName>
</protein>
<gene>
    <name evidence="2" type="ORF">HUG17_9465</name>
</gene>
<dbReference type="AlphaFoldDB" id="A0A9D4SHM6"/>
<dbReference type="Proteomes" id="UP000828236">
    <property type="component" value="Unassembled WGS sequence"/>
</dbReference>
<evidence type="ECO:0000313" key="2">
    <source>
        <dbReference type="EMBL" id="KAH7642774.1"/>
    </source>
</evidence>
<reference evidence="2" key="2">
    <citation type="journal article" date="2021" name="World Allergy Organ. J.">
        <title>Chromosome-level assembly of Dermatophagoides farinae genome and transcriptome reveals two novel allergens Der f 37 and Der f 39.</title>
        <authorList>
            <person name="Chen J."/>
            <person name="Cai Z."/>
            <person name="Fan D."/>
            <person name="Hu J."/>
            <person name="Hou Y."/>
            <person name="He Y."/>
            <person name="Zhang Z."/>
            <person name="Zhao Z."/>
            <person name="Gao P."/>
            <person name="Hu W."/>
            <person name="Sun J."/>
            <person name="Li J."/>
            <person name="Ji K."/>
        </authorList>
    </citation>
    <scope>NUCLEOTIDE SEQUENCE</scope>
    <source>
        <strain evidence="2">JKM2019</strain>
    </source>
</reference>
<accession>A0A9D4SHM6</accession>
<organism evidence="2">
    <name type="scientific">Dermatophagoides farinae</name>
    <name type="common">American house dust mite</name>
    <dbReference type="NCBI Taxonomy" id="6954"/>
    <lineage>
        <taxon>Eukaryota</taxon>
        <taxon>Metazoa</taxon>
        <taxon>Ecdysozoa</taxon>
        <taxon>Arthropoda</taxon>
        <taxon>Chelicerata</taxon>
        <taxon>Arachnida</taxon>
        <taxon>Acari</taxon>
        <taxon>Acariformes</taxon>
        <taxon>Sarcoptiformes</taxon>
        <taxon>Astigmata</taxon>
        <taxon>Psoroptidia</taxon>
        <taxon>Analgoidea</taxon>
        <taxon>Pyroglyphidae</taxon>
        <taxon>Dermatophagoidinae</taxon>
        <taxon>Dermatophagoides</taxon>
    </lineage>
</organism>
<feature type="compositionally biased region" description="Polar residues" evidence="1">
    <location>
        <begin position="51"/>
        <end position="61"/>
    </location>
</feature>
<evidence type="ECO:0000256" key="1">
    <source>
        <dbReference type="SAM" id="MobiDB-lite"/>
    </source>
</evidence>
<name>A0A9D4SHM6_DERFA</name>
<proteinExistence type="predicted"/>
<comment type="caution">
    <text evidence="2">The sequence shown here is derived from an EMBL/GenBank/DDBJ whole genome shotgun (WGS) entry which is preliminary data.</text>
</comment>
<sequence>MGTGKKTISSRKPFKIINDTDDDRSTIPSPTMSRTSNDEDMEQPISHIEIPTTSAQPIMSNQTKQQQPTTTNGDFQMSSYQIPPNFNPGVSQYQQTYNSWCQLLFSILQDHYQLPPPSSLSNLDFSNISLTSGTSQNRHSLRS</sequence>
<dbReference type="EMBL" id="SDOV01000003">
    <property type="protein sequence ID" value="KAH7642774.1"/>
    <property type="molecule type" value="Genomic_DNA"/>
</dbReference>
<feature type="compositionally biased region" description="Polar residues" evidence="1">
    <location>
        <begin position="26"/>
        <end position="35"/>
    </location>
</feature>
<reference evidence="2" key="1">
    <citation type="submission" date="2020-06" db="EMBL/GenBank/DDBJ databases">
        <authorList>
            <person name="Ji K."/>
            <person name="Li J."/>
        </authorList>
    </citation>
    <scope>NUCLEOTIDE SEQUENCE</scope>
    <source>
        <strain evidence="2">JKM2019</strain>
        <tissue evidence="2">Whole body</tissue>
    </source>
</reference>
<feature type="compositionally biased region" description="Polar residues" evidence="1">
    <location>
        <begin position="72"/>
        <end position="88"/>
    </location>
</feature>